<dbReference type="SUPFAM" id="SSF55785">
    <property type="entry name" value="PYP-like sensor domain (PAS domain)"/>
    <property type="match status" value="1"/>
</dbReference>
<dbReference type="Pfam" id="PF18024">
    <property type="entry name" value="HTH_50"/>
    <property type="match status" value="1"/>
</dbReference>
<dbReference type="GO" id="GO:0003677">
    <property type="term" value="F:DNA binding"/>
    <property type="evidence" value="ECO:0007669"/>
    <property type="project" value="UniProtKB-KW"/>
</dbReference>
<feature type="region of interest" description="Disordered" evidence="7">
    <location>
        <begin position="408"/>
        <end position="431"/>
    </location>
</feature>
<dbReference type="SMART" id="SM00382">
    <property type="entry name" value="AAA"/>
    <property type="match status" value="1"/>
</dbReference>
<dbReference type="InterPro" id="IPR025662">
    <property type="entry name" value="Sigma_54_int_dom_ATP-bd_1"/>
</dbReference>
<dbReference type="Pfam" id="PF00158">
    <property type="entry name" value="Sigma54_activat"/>
    <property type="match status" value="1"/>
</dbReference>
<keyword evidence="4" id="KW-0805">Transcription regulation</keyword>
<evidence type="ECO:0000313" key="10">
    <source>
        <dbReference type="EMBL" id="KIT17112.1"/>
    </source>
</evidence>
<dbReference type="GO" id="GO:0005524">
    <property type="term" value="F:ATP binding"/>
    <property type="evidence" value="ECO:0007669"/>
    <property type="project" value="UniProtKB-KW"/>
</dbReference>
<keyword evidence="11" id="KW-1185">Reference proteome</keyword>
<dbReference type="CDD" id="cd00009">
    <property type="entry name" value="AAA"/>
    <property type="match status" value="1"/>
</dbReference>
<reference evidence="10 11" key="1">
    <citation type="submission" date="2015-02" db="EMBL/GenBank/DDBJ databases">
        <title>Genome Sequence of Jannaschia aquimarina DSM28248, a member of the Roseobacter clade.</title>
        <authorList>
            <person name="Voget S."/>
            <person name="Daniel R."/>
        </authorList>
    </citation>
    <scope>NUCLEOTIDE SEQUENCE [LARGE SCALE GENOMIC DNA]</scope>
    <source>
        <strain evidence="10 11">GSW-M26</strain>
    </source>
</reference>
<feature type="domain" description="PAS" evidence="9">
    <location>
        <begin position="5"/>
        <end position="43"/>
    </location>
</feature>
<evidence type="ECO:0000313" key="11">
    <source>
        <dbReference type="Proteomes" id="UP000032232"/>
    </source>
</evidence>
<sequence>MSWDILELSDDGHLVLDPQGRVRRVDATAAAMLGLAPGAAVGRAIDGLAPTAEGWAALSRAVGEGVALDAPLRLGPRHVLATLRGPAGGERLVELRDLDALDWRRGGTRPAQAAPARTRPDFEAQRRLSPDLHRVLSRGERAMRAGMRVLIVGESGVGKSEIARFLHASVADASDPFQTVNCALGVDALAGRLFGEDGALAASEGGTLFLDDVAEMPLELQARLIGWLEDGDGRGPAAPPPRVIAATNSDLRAAVAEGGFRADLFWRLAVATLRVPALREMPGLVPHLTQRFLRTINQRRTTPVILPQRLLALLDDYAFPGNIRELLNLVQRAAIFVEDAADMEELLAELMLPADDAPEPEAGATMDLRAEVRRFERNLIDRAVAAHGSKRAAARALGVDIGTIVRKTADKADTTNREAPADGPRNKGETA</sequence>
<dbReference type="PATRIC" id="fig|935700.4.peg.1200"/>
<dbReference type="InterPro" id="IPR003593">
    <property type="entry name" value="AAA+_ATPase"/>
</dbReference>
<dbReference type="InterPro" id="IPR035965">
    <property type="entry name" value="PAS-like_dom_sf"/>
</dbReference>
<keyword evidence="2" id="KW-0058">Aromatic hydrocarbons catabolism</keyword>
<dbReference type="RefSeq" id="WP_052500792.1">
    <property type="nucleotide sequence ID" value="NZ_FZPF01000001.1"/>
</dbReference>
<dbReference type="STRING" id="935700.jaqu_11540"/>
<dbReference type="AlphaFoldDB" id="A0A0D1CQQ8"/>
<dbReference type="InterPro" id="IPR025944">
    <property type="entry name" value="Sigma_54_int_dom_CS"/>
</dbReference>
<evidence type="ECO:0000256" key="4">
    <source>
        <dbReference type="ARBA" id="ARBA00023015"/>
    </source>
</evidence>
<evidence type="ECO:0000259" key="8">
    <source>
        <dbReference type="PROSITE" id="PS50045"/>
    </source>
</evidence>
<dbReference type="InterPro" id="IPR027417">
    <property type="entry name" value="P-loop_NTPase"/>
</dbReference>
<dbReference type="InterPro" id="IPR058031">
    <property type="entry name" value="AAA_lid_NorR"/>
</dbReference>
<dbReference type="PROSITE" id="PS50045">
    <property type="entry name" value="SIGMA54_INTERACT_4"/>
    <property type="match status" value="1"/>
</dbReference>
<keyword evidence="3" id="KW-0067">ATP-binding</keyword>
<dbReference type="Pfam" id="PF25601">
    <property type="entry name" value="AAA_lid_14"/>
    <property type="match status" value="1"/>
</dbReference>
<gene>
    <name evidence="10" type="primary">ntrC_2</name>
    <name evidence="10" type="ORF">jaqu_11540</name>
</gene>
<protein>
    <recommendedName>
        <fullName evidence="6">HTH-type transcriptional regulatory protein TyrR</fullName>
    </recommendedName>
</protein>
<dbReference type="PROSITE" id="PS00675">
    <property type="entry name" value="SIGMA54_INTERACT_1"/>
    <property type="match status" value="1"/>
</dbReference>
<dbReference type="Gene3D" id="3.40.50.300">
    <property type="entry name" value="P-loop containing nucleotide triphosphate hydrolases"/>
    <property type="match status" value="1"/>
</dbReference>
<evidence type="ECO:0000256" key="1">
    <source>
        <dbReference type="ARBA" id="ARBA00022741"/>
    </source>
</evidence>
<evidence type="ECO:0000256" key="3">
    <source>
        <dbReference type="ARBA" id="ARBA00022840"/>
    </source>
</evidence>
<dbReference type="Gene3D" id="1.10.10.60">
    <property type="entry name" value="Homeodomain-like"/>
    <property type="match status" value="1"/>
</dbReference>
<name>A0A0D1CQQ8_9RHOB</name>
<evidence type="ECO:0000259" key="9">
    <source>
        <dbReference type="PROSITE" id="PS50112"/>
    </source>
</evidence>
<keyword evidence="5" id="KW-0804">Transcription</keyword>
<accession>A0A0D1CQQ8</accession>
<dbReference type="Gene3D" id="1.10.8.60">
    <property type="match status" value="1"/>
</dbReference>
<dbReference type="InterPro" id="IPR002078">
    <property type="entry name" value="Sigma_54_int"/>
</dbReference>
<dbReference type="PROSITE" id="PS00688">
    <property type="entry name" value="SIGMA54_INTERACT_3"/>
    <property type="match status" value="1"/>
</dbReference>
<evidence type="ECO:0000256" key="6">
    <source>
        <dbReference type="ARBA" id="ARBA00029500"/>
    </source>
</evidence>
<dbReference type="OrthoDB" id="9805953at2"/>
<proteinExistence type="predicted"/>
<evidence type="ECO:0000256" key="2">
    <source>
        <dbReference type="ARBA" id="ARBA00022797"/>
    </source>
</evidence>
<keyword evidence="1" id="KW-0547">Nucleotide-binding</keyword>
<dbReference type="GO" id="GO:0006355">
    <property type="term" value="P:regulation of DNA-templated transcription"/>
    <property type="evidence" value="ECO:0007669"/>
    <property type="project" value="InterPro"/>
</dbReference>
<dbReference type="Proteomes" id="UP000032232">
    <property type="component" value="Unassembled WGS sequence"/>
</dbReference>
<evidence type="ECO:0000256" key="7">
    <source>
        <dbReference type="SAM" id="MobiDB-lite"/>
    </source>
</evidence>
<evidence type="ECO:0000256" key="5">
    <source>
        <dbReference type="ARBA" id="ARBA00023163"/>
    </source>
</evidence>
<dbReference type="InterPro" id="IPR000014">
    <property type="entry name" value="PAS"/>
</dbReference>
<dbReference type="SUPFAM" id="SSF46689">
    <property type="entry name" value="Homeodomain-like"/>
    <property type="match status" value="1"/>
</dbReference>
<dbReference type="InterPro" id="IPR009057">
    <property type="entry name" value="Homeodomain-like_sf"/>
</dbReference>
<dbReference type="PANTHER" id="PTHR32071">
    <property type="entry name" value="TRANSCRIPTIONAL REGULATORY PROTEIN"/>
    <property type="match status" value="1"/>
</dbReference>
<feature type="domain" description="Sigma-54 factor interaction" evidence="8">
    <location>
        <begin position="129"/>
        <end position="335"/>
    </location>
</feature>
<dbReference type="Gene3D" id="3.30.450.20">
    <property type="entry name" value="PAS domain"/>
    <property type="match status" value="1"/>
</dbReference>
<dbReference type="InterPro" id="IPR030828">
    <property type="entry name" value="HTH_TyrR"/>
</dbReference>
<organism evidence="10 11">
    <name type="scientific">Jannaschia aquimarina</name>
    <dbReference type="NCBI Taxonomy" id="935700"/>
    <lineage>
        <taxon>Bacteria</taxon>
        <taxon>Pseudomonadati</taxon>
        <taxon>Pseudomonadota</taxon>
        <taxon>Alphaproteobacteria</taxon>
        <taxon>Rhodobacterales</taxon>
        <taxon>Roseobacteraceae</taxon>
        <taxon>Jannaschia</taxon>
    </lineage>
</organism>
<dbReference type="SUPFAM" id="SSF52540">
    <property type="entry name" value="P-loop containing nucleoside triphosphate hydrolases"/>
    <property type="match status" value="1"/>
</dbReference>
<comment type="caution">
    <text evidence="10">The sequence shown here is derived from an EMBL/GenBank/DDBJ whole genome shotgun (WGS) entry which is preliminary data.</text>
</comment>
<dbReference type="EMBL" id="JYFE01000022">
    <property type="protein sequence ID" value="KIT17112.1"/>
    <property type="molecule type" value="Genomic_DNA"/>
</dbReference>
<dbReference type="PROSITE" id="PS50112">
    <property type="entry name" value="PAS"/>
    <property type="match status" value="1"/>
</dbReference>